<feature type="coiled-coil region" evidence="1">
    <location>
        <begin position="127"/>
        <end position="165"/>
    </location>
</feature>
<organism evidence="3 4">
    <name type="scientific">Tannerella forsythia</name>
    <name type="common">Bacteroides forsythus</name>
    <dbReference type="NCBI Taxonomy" id="28112"/>
    <lineage>
        <taxon>Bacteria</taxon>
        <taxon>Pseudomonadati</taxon>
        <taxon>Bacteroidota</taxon>
        <taxon>Bacteroidia</taxon>
        <taxon>Bacteroidales</taxon>
        <taxon>Tannerellaceae</taxon>
        <taxon>Tannerella</taxon>
    </lineage>
</organism>
<gene>
    <name evidence="3" type="ORF">TFUB20_01590</name>
</gene>
<dbReference type="EMBL" id="FMMM01000056">
    <property type="protein sequence ID" value="SCQ22084.1"/>
    <property type="molecule type" value="Genomic_DNA"/>
</dbReference>
<keyword evidence="2" id="KW-0472">Membrane</keyword>
<keyword evidence="2" id="KW-0812">Transmembrane</keyword>
<evidence type="ECO:0000256" key="1">
    <source>
        <dbReference type="SAM" id="Coils"/>
    </source>
</evidence>
<dbReference type="Proteomes" id="UP000182057">
    <property type="component" value="Unassembled WGS sequence"/>
</dbReference>
<accession>A0A1D3UPE5</accession>
<dbReference type="RefSeq" id="WP_074449892.1">
    <property type="nucleotide sequence ID" value="NZ_CALHNL010000079.1"/>
</dbReference>
<protein>
    <submittedName>
        <fullName evidence="3">Uncharacterized protein</fullName>
    </submittedName>
</protein>
<evidence type="ECO:0000313" key="4">
    <source>
        <dbReference type="Proteomes" id="UP000182057"/>
    </source>
</evidence>
<proteinExistence type="predicted"/>
<dbReference type="AlphaFoldDB" id="A0A1D3UPE5"/>
<sequence length="275" mass="32713">MSKINIYSFLCLFLFIGTYADERKWDMFHPSGDNVIQLSASTVAVSGIEEADDKPPQTSFLRLSTMHANPDEERFHHYGRQYSVLVKKNRQNFVWGLIMTIVVLIFAMIVIKVSLINRRLNHIHVKYIEQHQRLREWLKELKKCERRTRKRLREIEEQMKRQQMENEVVYEPILSKFHHSGEWRPTEEDWKALAQIIDKTYNGFTYRLKVTAPSLEERDIRACLLLKIGVRRKNMAPLLFMTESGVSMHHVRLYRKITGQKTKSSISLRDFIRDF</sequence>
<name>A0A1D3UPE5_TANFO</name>
<reference evidence="3 4" key="1">
    <citation type="submission" date="2016-09" db="EMBL/GenBank/DDBJ databases">
        <authorList>
            <person name="Capua I."/>
            <person name="De Benedictis P."/>
            <person name="Joannis T."/>
            <person name="Lombin L.H."/>
            <person name="Cattoli G."/>
        </authorList>
    </citation>
    <scope>NUCLEOTIDE SEQUENCE [LARGE SCALE GENOMIC DNA]</scope>
    <source>
        <strain evidence="3 4">UB20</strain>
    </source>
</reference>
<evidence type="ECO:0000256" key="2">
    <source>
        <dbReference type="SAM" id="Phobius"/>
    </source>
</evidence>
<dbReference type="OrthoDB" id="1070114at2"/>
<keyword evidence="2" id="KW-1133">Transmembrane helix</keyword>
<feature type="transmembrane region" description="Helical" evidence="2">
    <location>
        <begin position="93"/>
        <end position="111"/>
    </location>
</feature>
<evidence type="ECO:0000313" key="3">
    <source>
        <dbReference type="EMBL" id="SCQ22084.1"/>
    </source>
</evidence>
<keyword evidence="1" id="KW-0175">Coiled coil</keyword>